<dbReference type="InterPro" id="IPR036047">
    <property type="entry name" value="F-box-like_dom_sf"/>
</dbReference>
<name>A0A9Q1QH18_9CARY</name>
<accession>A0A9Q1QH18</accession>
<evidence type="ECO:0000313" key="3">
    <source>
        <dbReference type="Proteomes" id="UP001153076"/>
    </source>
</evidence>
<reference evidence="2" key="1">
    <citation type="submission" date="2022-04" db="EMBL/GenBank/DDBJ databases">
        <title>Carnegiea gigantea Genome sequencing and assembly v2.</title>
        <authorList>
            <person name="Copetti D."/>
            <person name="Sanderson M.J."/>
            <person name="Burquez A."/>
            <person name="Wojciechowski M.F."/>
        </authorList>
    </citation>
    <scope>NUCLEOTIDE SEQUENCE</scope>
    <source>
        <strain evidence="2">SGP5-SGP5p</strain>
        <tissue evidence="2">Aerial part</tissue>
    </source>
</reference>
<dbReference type="Pfam" id="PF00646">
    <property type="entry name" value="F-box"/>
    <property type="match status" value="1"/>
</dbReference>
<proteinExistence type="predicted"/>
<dbReference type="PANTHER" id="PTHR31672">
    <property type="entry name" value="BNACNNG10540D PROTEIN"/>
    <property type="match status" value="1"/>
</dbReference>
<dbReference type="AlphaFoldDB" id="A0A9Q1QH18"/>
<dbReference type="InterPro" id="IPR017451">
    <property type="entry name" value="F-box-assoc_interact_dom"/>
</dbReference>
<feature type="domain" description="F-box" evidence="1">
    <location>
        <begin position="32"/>
        <end position="72"/>
    </location>
</feature>
<dbReference type="NCBIfam" id="TIGR01640">
    <property type="entry name" value="F_box_assoc_1"/>
    <property type="match status" value="1"/>
</dbReference>
<comment type="caution">
    <text evidence="2">The sequence shown here is derived from an EMBL/GenBank/DDBJ whole genome shotgun (WGS) entry which is preliminary data.</text>
</comment>
<protein>
    <recommendedName>
        <fullName evidence="1">F-box domain-containing protein</fullName>
    </recommendedName>
</protein>
<evidence type="ECO:0000313" key="2">
    <source>
        <dbReference type="EMBL" id="KAJ8441882.1"/>
    </source>
</evidence>
<keyword evidence="3" id="KW-1185">Reference proteome</keyword>
<dbReference type="Proteomes" id="UP001153076">
    <property type="component" value="Unassembled WGS sequence"/>
</dbReference>
<dbReference type="SMART" id="SM00256">
    <property type="entry name" value="FBOX"/>
    <property type="match status" value="1"/>
</dbReference>
<dbReference type="InterPro" id="IPR006527">
    <property type="entry name" value="F-box-assoc_dom_typ1"/>
</dbReference>
<dbReference type="InterPro" id="IPR050796">
    <property type="entry name" value="SCF_F-box_component"/>
</dbReference>
<dbReference type="Pfam" id="PF07734">
    <property type="entry name" value="FBA_1"/>
    <property type="match status" value="1"/>
</dbReference>
<gene>
    <name evidence="2" type="ORF">Cgig2_014351</name>
</gene>
<dbReference type="SUPFAM" id="SSF81383">
    <property type="entry name" value="F-box domain"/>
    <property type="match status" value="1"/>
</dbReference>
<dbReference type="PANTHER" id="PTHR31672:SF13">
    <property type="entry name" value="F-BOX PROTEIN CPR30-LIKE"/>
    <property type="match status" value="1"/>
</dbReference>
<sequence length="434" mass="50145">MPHGHEHQAYIACGFENRQVVKSKLMEAERTFPEDLLEAILSRLRVRQLLQLRCISKLWCSKIDKGSFIQRHYQTQHDMLHQEDAIPLFCDKPSVFGLDEDPVQFYIVSKKLDNAILCLTPDLNRDSSRDFVGKKELFNSLICAGVVNGVALLHWKGEYFGLWNPATREFKSIPHPRPNNPDNAKEGIANFLGFGFDFKHNDFKVIRSIEWMIRLEDDWERTYIYEMYSLRSNSWKSLETPPSVPCHCLYMRETVTDGYFNGVHYWPASEMDDTFTSREFYMFTFNFSTDVVKLVDPPPRVRGEGPKWEWTVGKYKEFLAAIFTGRNEEDNECVFQIWVVTKFDDDDPAVPVSWQNLFTVGPLPAFDGLWFNAFLTENDLLLTVQGGEGATETVGGFECALYSRTTGALKRMGVGLGNCLRYVESLYCFHKKNE</sequence>
<organism evidence="2 3">
    <name type="scientific">Carnegiea gigantea</name>
    <dbReference type="NCBI Taxonomy" id="171969"/>
    <lineage>
        <taxon>Eukaryota</taxon>
        <taxon>Viridiplantae</taxon>
        <taxon>Streptophyta</taxon>
        <taxon>Embryophyta</taxon>
        <taxon>Tracheophyta</taxon>
        <taxon>Spermatophyta</taxon>
        <taxon>Magnoliopsida</taxon>
        <taxon>eudicotyledons</taxon>
        <taxon>Gunneridae</taxon>
        <taxon>Pentapetalae</taxon>
        <taxon>Caryophyllales</taxon>
        <taxon>Cactineae</taxon>
        <taxon>Cactaceae</taxon>
        <taxon>Cactoideae</taxon>
        <taxon>Echinocereeae</taxon>
        <taxon>Carnegiea</taxon>
    </lineage>
</organism>
<dbReference type="OrthoDB" id="1555129at2759"/>
<evidence type="ECO:0000259" key="1">
    <source>
        <dbReference type="SMART" id="SM00256"/>
    </source>
</evidence>
<dbReference type="EMBL" id="JAKOGI010000150">
    <property type="protein sequence ID" value="KAJ8441882.1"/>
    <property type="molecule type" value="Genomic_DNA"/>
</dbReference>
<dbReference type="InterPro" id="IPR001810">
    <property type="entry name" value="F-box_dom"/>
</dbReference>